<comment type="caution">
    <text evidence="1">The sequence shown here is derived from an EMBL/GenBank/DDBJ whole genome shotgun (WGS) entry which is preliminary data.</text>
</comment>
<evidence type="ECO:0000313" key="2">
    <source>
        <dbReference type="Proteomes" id="UP000626109"/>
    </source>
</evidence>
<dbReference type="AlphaFoldDB" id="A0A813KIM8"/>
<reference evidence="1" key="1">
    <citation type="submission" date="2021-02" db="EMBL/GenBank/DDBJ databases">
        <authorList>
            <person name="Dougan E. K."/>
            <person name="Rhodes N."/>
            <person name="Thang M."/>
            <person name="Chan C."/>
        </authorList>
    </citation>
    <scope>NUCLEOTIDE SEQUENCE</scope>
</reference>
<dbReference type="EMBL" id="CAJNNW010030875">
    <property type="protein sequence ID" value="CAE8704910.1"/>
    <property type="molecule type" value="Genomic_DNA"/>
</dbReference>
<protein>
    <submittedName>
        <fullName evidence="1">Uncharacterized protein</fullName>
    </submittedName>
</protein>
<feature type="non-terminal residue" evidence="1">
    <location>
        <position position="182"/>
    </location>
</feature>
<proteinExistence type="predicted"/>
<name>A0A813KIM8_POLGL</name>
<dbReference type="Proteomes" id="UP000626109">
    <property type="component" value="Unassembled WGS sequence"/>
</dbReference>
<accession>A0A813KIM8</accession>
<feature type="non-terminal residue" evidence="1">
    <location>
        <position position="1"/>
    </location>
</feature>
<sequence length="182" mass="19327">VPCEPMPWLAGDRSVDIRRRFEALLRRRGEMELADGAPLRLRADGLGSDPCGAIGDGTADAGAAPRLDGAGSEASDLYEGLSDIDDIYQRRTQSPICEVTDAGLGVYEVDLGLDIEEDDMLFPPVTEPSSSSRATVRADTSAAEQLTPEVVTVFVRLALGASRAELMSISCPPFVRLSAAAM</sequence>
<organism evidence="1 2">
    <name type="scientific">Polarella glacialis</name>
    <name type="common">Dinoflagellate</name>
    <dbReference type="NCBI Taxonomy" id="89957"/>
    <lineage>
        <taxon>Eukaryota</taxon>
        <taxon>Sar</taxon>
        <taxon>Alveolata</taxon>
        <taxon>Dinophyceae</taxon>
        <taxon>Suessiales</taxon>
        <taxon>Suessiaceae</taxon>
        <taxon>Polarella</taxon>
    </lineage>
</organism>
<evidence type="ECO:0000313" key="1">
    <source>
        <dbReference type="EMBL" id="CAE8704910.1"/>
    </source>
</evidence>
<gene>
    <name evidence="1" type="ORF">PGLA2088_LOCUS33433</name>
</gene>